<feature type="transmembrane region" description="Helical" evidence="1">
    <location>
        <begin position="6"/>
        <end position="27"/>
    </location>
</feature>
<evidence type="ECO:0000313" key="3">
    <source>
        <dbReference type="Proteomes" id="UP000320176"/>
    </source>
</evidence>
<keyword evidence="3" id="KW-1185">Reference proteome</keyword>
<keyword evidence="1" id="KW-0812">Transmembrane</keyword>
<proteinExistence type="predicted"/>
<dbReference type="Proteomes" id="UP000320176">
    <property type="component" value="Unassembled WGS sequence"/>
</dbReference>
<comment type="caution">
    <text evidence="2">The sequence shown here is derived from an EMBL/GenBank/DDBJ whole genome shotgun (WGS) entry which is preliminary data.</text>
</comment>
<sequence>MLAAPYFLFAIGIGLVLLGLFWGAIAGSGKSTFIDPRLSDEDIERQLNKSDGSAAPGIMMLIGLVAILFSVAWRMIRFFV</sequence>
<keyword evidence="1" id="KW-0472">Membrane</keyword>
<feature type="transmembrane region" description="Helical" evidence="1">
    <location>
        <begin position="54"/>
        <end position="76"/>
    </location>
</feature>
<gene>
    <name evidence="2" type="ORF">Pla52n_53910</name>
</gene>
<accession>A0A5C6A5C2</accession>
<dbReference type="EMBL" id="SJPN01000007">
    <property type="protein sequence ID" value="TWT94570.1"/>
    <property type="molecule type" value="Genomic_DNA"/>
</dbReference>
<name>A0A5C6A5C2_9BACT</name>
<organism evidence="2 3">
    <name type="scientific">Stieleria varia</name>
    <dbReference type="NCBI Taxonomy" id="2528005"/>
    <lineage>
        <taxon>Bacteria</taxon>
        <taxon>Pseudomonadati</taxon>
        <taxon>Planctomycetota</taxon>
        <taxon>Planctomycetia</taxon>
        <taxon>Pirellulales</taxon>
        <taxon>Pirellulaceae</taxon>
        <taxon>Stieleria</taxon>
    </lineage>
</organism>
<protein>
    <submittedName>
        <fullName evidence="2">Uncharacterized protein</fullName>
    </submittedName>
</protein>
<evidence type="ECO:0000313" key="2">
    <source>
        <dbReference type="EMBL" id="TWT94570.1"/>
    </source>
</evidence>
<dbReference type="AlphaFoldDB" id="A0A5C6A5C2"/>
<evidence type="ECO:0000256" key="1">
    <source>
        <dbReference type="SAM" id="Phobius"/>
    </source>
</evidence>
<dbReference type="RefSeq" id="WP_146522406.1">
    <property type="nucleotide sequence ID" value="NZ_CP151726.1"/>
</dbReference>
<keyword evidence="1" id="KW-1133">Transmembrane helix</keyword>
<reference evidence="2 3" key="1">
    <citation type="submission" date="2019-02" db="EMBL/GenBank/DDBJ databases">
        <title>Deep-cultivation of Planctomycetes and their phenomic and genomic characterization uncovers novel biology.</title>
        <authorList>
            <person name="Wiegand S."/>
            <person name="Jogler M."/>
            <person name="Boedeker C."/>
            <person name="Pinto D."/>
            <person name="Vollmers J."/>
            <person name="Rivas-Marin E."/>
            <person name="Kohn T."/>
            <person name="Peeters S.H."/>
            <person name="Heuer A."/>
            <person name="Rast P."/>
            <person name="Oberbeckmann S."/>
            <person name="Bunk B."/>
            <person name="Jeske O."/>
            <person name="Meyerdierks A."/>
            <person name="Storesund J.E."/>
            <person name="Kallscheuer N."/>
            <person name="Luecker S."/>
            <person name="Lage O.M."/>
            <person name="Pohl T."/>
            <person name="Merkel B.J."/>
            <person name="Hornburger P."/>
            <person name="Mueller R.-W."/>
            <person name="Bruemmer F."/>
            <person name="Labrenz M."/>
            <person name="Spormann A.M."/>
            <person name="Op Den Camp H."/>
            <person name="Overmann J."/>
            <person name="Amann R."/>
            <person name="Jetten M.S.M."/>
            <person name="Mascher T."/>
            <person name="Medema M.H."/>
            <person name="Devos D.P."/>
            <person name="Kaster A.-K."/>
            <person name="Ovreas L."/>
            <person name="Rohde M."/>
            <person name="Galperin M.Y."/>
            <person name="Jogler C."/>
        </authorList>
    </citation>
    <scope>NUCLEOTIDE SEQUENCE [LARGE SCALE GENOMIC DNA]</scope>
    <source>
        <strain evidence="2 3">Pla52n</strain>
    </source>
</reference>